<sequence length="577" mass="61880">MALEVHGNLGEAREHFVRAALSAVATGDDDLLGRAILGWNGLWVHEARGVVDAARVRTWRARALQRLPESSQTARRLAVRDAAEADYSDGSVARVQDVLAEVRRAADPLVLGDALNLSHHCMLGPEHSDARMGIADELLALGTTDGRRIDLLMGLVWRTVDLILRGDPHADRAVSELEAMAAETEHRATLYLVAALKVMLLIRSGRLDEAESAADACYAKGEEAGDADALGWYGAHLCAIRWYQGRSAELVPLISDLVASQTLASTNEAYLAALAVAAADAGDRDAAAFALRRLRGPGLRHLRSSSTWLVALLGAALAAYAVHDHDVALEVRELLTPYAHLPVMASLGVTCFGSARFPLALAALTLGDSDGARLHLEAAVRHNQALGNLPATRMAAELLASLTTTAPGTPSSAVIDCTYEDRGWLVSMDGRGARIADCLGMRYLAVLLASPGTEISATDLAGRPTESFAAQPLLDDRARVAYRARLSQLEDEIAAAGNDERRLDAAQREYDALVDEVMRSRGLGGRTRSFADSDERARTSVQKAIKRALVRLKDADPVIADAIDRHLVTGIVCSYRL</sequence>
<keyword evidence="1" id="KW-0175">Coiled coil</keyword>
<gene>
    <name evidence="2" type="ORF">NOCA150179</name>
</gene>
<dbReference type="EMBL" id="CZKB01000025">
    <property type="protein sequence ID" value="CUR61879.1"/>
    <property type="molecule type" value="Genomic_DNA"/>
</dbReference>
<organism evidence="2">
    <name type="scientific">metagenome</name>
    <dbReference type="NCBI Taxonomy" id="256318"/>
    <lineage>
        <taxon>unclassified sequences</taxon>
        <taxon>metagenomes</taxon>
    </lineage>
</organism>
<protein>
    <submittedName>
        <fullName evidence="2">Uncharacterized protein</fullName>
    </submittedName>
</protein>
<name>A0A2P2CIS3_9ZZZZ</name>
<evidence type="ECO:0000313" key="2">
    <source>
        <dbReference type="EMBL" id="CUR61879.1"/>
    </source>
</evidence>
<reference evidence="2" key="1">
    <citation type="submission" date="2015-08" db="EMBL/GenBank/DDBJ databases">
        <authorList>
            <person name="Babu N.S."/>
            <person name="Beckwith C.J."/>
            <person name="Beseler K.G."/>
            <person name="Brison A."/>
            <person name="Carone J.V."/>
            <person name="Caskin T.P."/>
            <person name="Diamond M."/>
            <person name="Durham M.E."/>
            <person name="Foxe J.M."/>
            <person name="Go M."/>
            <person name="Henderson B.A."/>
            <person name="Jones I.B."/>
            <person name="McGettigan J.A."/>
            <person name="Micheletti S.J."/>
            <person name="Nasrallah M.E."/>
            <person name="Ortiz D."/>
            <person name="Piller C.R."/>
            <person name="Privatt S.R."/>
            <person name="Schneider S.L."/>
            <person name="Sharp S."/>
            <person name="Smith T.C."/>
            <person name="Stanton J.D."/>
            <person name="Ullery H.E."/>
            <person name="Wilson R.J."/>
            <person name="Serrano M.G."/>
            <person name="Buck G."/>
            <person name="Lee V."/>
            <person name="Wang Y."/>
            <person name="Carvalho R."/>
            <person name="Voegtly L."/>
            <person name="Shi R."/>
            <person name="Duckworth R."/>
            <person name="Johnson A."/>
            <person name="Loviza R."/>
            <person name="Walstead R."/>
            <person name="Shah Z."/>
            <person name="Kiflezghi M."/>
            <person name="Wade K."/>
            <person name="Ball S.L."/>
            <person name="Bradley K.W."/>
            <person name="Asai D.J."/>
            <person name="Bowman C.A."/>
            <person name="Russell D.A."/>
            <person name="Pope W.H."/>
            <person name="Jacobs-Sera D."/>
            <person name="Hendrix R.W."/>
            <person name="Hatfull G.F."/>
        </authorList>
    </citation>
    <scope>NUCLEOTIDE SEQUENCE</scope>
</reference>
<dbReference type="AlphaFoldDB" id="A0A2P2CIS3"/>
<accession>A0A2P2CIS3</accession>
<proteinExistence type="predicted"/>
<evidence type="ECO:0000256" key="1">
    <source>
        <dbReference type="SAM" id="Coils"/>
    </source>
</evidence>
<feature type="coiled-coil region" evidence="1">
    <location>
        <begin position="479"/>
        <end position="516"/>
    </location>
</feature>